<feature type="transmembrane region" description="Helical" evidence="2">
    <location>
        <begin position="249"/>
        <end position="266"/>
    </location>
</feature>
<comment type="caution">
    <text evidence="4">The sequence shown here is derived from an EMBL/GenBank/DDBJ whole genome shotgun (WGS) entry which is preliminary data.</text>
</comment>
<keyword evidence="2" id="KW-0472">Membrane</keyword>
<feature type="signal peptide" evidence="3">
    <location>
        <begin position="1"/>
        <end position="40"/>
    </location>
</feature>
<evidence type="ECO:0000313" key="4">
    <source>
        <dbReference type="EMBL" id="HIW00532.1"/>
    </source>
</evidence>
<proteinExistence type="predicted"/>
<dbReference type="EMBL" id="DXHV01000054">
    <property type="protein sequence ID" value="HIW00532.1"/>
    <property type="molecule type" value="Genomic_DNA"/>
</dbReference>
<evidence type="ECO:0000256" key="3">
    <source>
        <dbReference type="SAM" id="SignalP"/>
    </source>
</evidence>
<evidence type="ECO:0000256" key="2">
    <source>
        <dbReference type="SAM" id="Phobius"/>
    </source>
</evidence>
<accession>A0A9D1TPX7</accession>
<reference evidence="4" key="2">
    <citation type="submission" date="2021-04" db="EMBL/GenBank/DDBJ databases">
        <authorList>
            <person name="Gilroy R."/>
        </authorList>
    </citation>
    <scope>NUCLEOTIDE SEQUENCE</scope>
    <source>
        <strain evidence="4">ChiHecec2B26-446</strain>
    </source>
</reference>
<feature type="compositionally biased region" description="Low complexity" evidence="1">
    <location>
        <begin position="137"/>
        <end position="148"/>
    </location>
</feature>
<organism evidence="4 5">
    <name type="scientific">Candidatus Desulfovibrio intestinipullorum</name>
    <dbReference type="NCBI Taxonomy" id="2838536"/>
    <lineage>
        <taxon>Bacteria</taxon>
        <taxon>Pseudomonadati</taxon>
        <taxon>Thermodesulfobacteriota</taxon>
        <taxon>Desulfovibrionia</taxon>
        <taxon>Desulfovibrionales</taxon>
        <taxon>Desulfovibrionaceae</taxon>
        <taxon>Desulfovibrio</taxon>
    </lineage>
</organism>
<name>A0A9D1TPX7_9BACT</name>
<protein>
    <recommendedName>
        <fullName evidence="6">Nickel transport protein</fullName>
    </recommendedName>
</protein>
<reference evidence="4" key="1">
    <citation type="journal article" date="2021" name="PeerJ">
        <title>Extensive microbial diversity within the chicken gut microbiome revealed by metagenomics and culture.</title>
        <authorList>
            <person name="Gilroy R."/>
            <person name="Ravi A."/>
            <person name="Getino M."/>
            <person name="Pursley I."/>
            <person name="Horton D.L."/>
            <person name="Alikhan N.F."/>
            <person name="Baker D."/>
            <person name="Gharbi K."/>
            <person name="Hall N."/>
            <person name="Watson M."/>
            <person name="Adriaenssens E.M."/>
            <person name="Foster-Nyarko E."/>
            <person name="Jarju S."/>
            <person name="Secka A."/>
            <person name="Antonio M."/>
            <person name="Oren A."/>
            <person name="Chaudhuri R.R."/>
            <person name="La Ragione R."/>
            <person name="Hildebrand F."/>
            <person name="Pallen M.J."/>
        </authorList>
    </citation>
    <scope>NUCLEOTIDE SEQUENCE</scope>
    <source>
        <strain evidence="4">ChiHecec2B26-446</strain>
    </source>
</reference>
<dbReference type="Proteomes" id="UP000886752">
    <property type="component" value="Unassembled WGS sequence"/>
</dbReference>
<evidence type="ECO:0008006" key="6">
    <source>
        <dbReference type="Google" id="ProtNLM"/>
    </source>
</evidence>
<evidence type="ECO:0000313" key="5">
    <source>
        <dbReference type="Proteomes" id="UP000886752"/>
    </source>
</evidence>
<evidence type="ECO:0000256" key="1">
    <source>
        <dbReference type="SAM" id="MobiDB-lite"/>
    </source>
</evidence>
<keyword evidence="2" id="KW-1133">Transmembrane helix</keyword>
<feature type="compositionally biased region" description="Low complexity" evidence="1">
    <location>
        <begin position="155"/>
        <end position="172"/>
    </location>
</feature>
<keyword evidence="3" id="KW-0732">Signal</keyword>
<keyword evidence="2" id="KW-0812">Transmembrane</keyword>
<gene>
    <name evidence="4" type="ORF">H9894_05010</name>
</gene>
<dbReference type="AlphaFoldDB" id="A0A9D1TPX7"/>
<feature type="region of interest" description="Disordered" evidence="1">
    <location>
        <begin position="137"/>
        <end position="172"/>
    </location>
</feature>
<feature type="chain" id="PRO_5038802348" description="Nickel transport protein" evidence="3">
    <location>
        <begin position="41"/>
        <end position="270"/>
    </location>
</feature>
<sequence length="270" mass="28551">MPNASFSSPSPVASPYRSGRFLPAACVLALCLMLAGPAQAHRVNIFAFVDGTVLQTECSFSSGTKVQSAPVDVLDAQSGNLLQQGTTDTQGRVRFAITPAMKAAPKGLILRVRAGEGHQGEWTVEADELTAVTVRQEQARQAQTQQEQAQKDRAPQVAARAQTAPAQQAAGPADSAEQIVLTRAELQALVREAVQTAVEDALARSLADSQAALATTLDTALDTALDQKLAPVRRMLSEQTQKGPGLQEIIGGLGWILGLVGLAAWLRRRP</sequence>